<dbReference type="EMBL" id="CP003984">
    <property type="protein sequence ID" value="AII86085.1"/>
    <property type="molecule type" value="Genomic_DNA"/>
</dbReference>
<keyword evidence="7" id="KW-1133">Transmembrane helix</keyword>
<dbReference type="SUPFAM" id="SSF55874">
    <property type="entry name" value="ATPase domain of HSP90 chaperone/DNA topoisomerase II/histidine kinase"/>
    <property type="match status" value="1"/>
</dbReference>
<dbReference type="InterPro" id="IPR050980">
    <property type="entry name" value="2C_sensor_his_kinase"/>
</dbReference>
<evidence type="ECO:0000256" key="7">
    <source>
        <dbReference type="SAM" id="Phobius"/>
    </source>
</evidence>
<evidence type="ECO:0000256" key="1">
    <source>
        <dbReference type="ARBA" id="ARBA00000085"/>
    </source>
</evidence>
<evidence type="ECO:0000313" key="9">
    <source>
        <dbReference type="EMBL" id="AII86085.1"/>
    </source>
</evidence>
<sequence>MVAMNDLIVYRRNRWFMGLLLSPMTRRITFFHLLVLLLPAVGAFWLLQLHPDDRDVKRAQLTSEVLLLAQVVEGRLPHRVPVDFVQGDGVDLDGLFDKLTLPAGAEVIAFGPLGEQRSLTPGNSLKAQPAMALPRAWPVWLGPSSPVLLDHLAEIYRQISPQVTKALDRSDGVASMIAAVRNGPGFPRHIQSQSSESEIWVAVPILHRQEMVGGIVLGYPGKAGDPAGRKMVLELALRLLLTAVALAIVLSVVSAWVMFGPVNRMADSVERFSNQLRHGVAAKNITAPNLPQRRDSIGRLSEALHHTIGALFIRIREAEAAVAEVTGEINNPMASMKSAIKALRLQKDPSASAKLLDVIDNDLLRLERVTAPLTQAAAPAPAVAKEVPRPKMGKKERFELISLITSRVAALRPSAVTRGLVLTQSTPKVPVIIEGLPTSVGSILSAFLSNAIQRCAWGDEIRIWTRIQDGMVLVVVEDTGPPLPEGLSQTLFGTGNLPTLGDQGVAEFTAGLAEAAQIVAAHSGVIRAEPVQPAGAGQAFGARFLFGLPV</sequence>
<dbReference type="Pfam" id="PF02518">
    <property type="entry name" value="HATPase_c"/>
    <property type="match status" value="1"/>
</dbReference>
<evidence type="ECO:0000256" key="5">
    <source>
        <dbReference type="ARBA" id="ARBA00022777"/>
    </source>
</evidence>
<reference evidence="9 10" key="1">
    <citation type="journal article" date="2014" name="ISME J.">
        <title>Adaptation of an abundant Roseobacter RCA organism to pelagic systems revealed by genomic and transcriptomic analyses.</title>
        <authorList>
            <person name="Voget S."/>
            <person name="Wemheuer B."/>
            <person name="Brinkhoff T."/>
            <person name="Vollmers J."/>
            <person name="Dietrich S."/>
            <person name="Giebel H.A."/>
            <person name="Beardsley C."/>
            <person name="Sardemann C."/>
            <person name="Bakenhus I."/>
            <person name="Billerbeck S."/>
            <person name="Daniel R."/>
            <person name="Simon M."/>
        </authorList>
    </citation>
    <scope>NUCLEOTIDE SEQUENCE [LARGE SCALE GENOMIC DNA]</scope>
    <source>
        <strain evidence="9 10">RCA23</strain>
    </source>
</reference>
<dbReference type="Gene3D" id="3.30.565.10">
    <property type="entry name" value="Histidine kinase-like ATPase, C-terminal domain"/>
    <property type="match status" value="1"/>
</dbReference>
<dbReference type="AlphaFoldDB" id="A0AAN0RH41"/>
<dbReference type="PANTHER" id="PTHR44936:SF9">
    <property type="entry name" value="SENSOR PROTEIN CREC"/>
    <property type="match status" value="1"/>
</dbReference>
<feature type="transmembrane region" description="Helical" evidence="7">
    <location>
        <begin position="239"/>
        <end position="259"/>
    </location>
</feature>
<dbReference type="InterPro" id="IPR005467">
    <property type="entry name" value="His_kinase_dom"/>
</dbReference>
<evidence type="ECO:0000256" key="3">
    <source>
        <dbReference type="ARBA" id="ARBA00022553"/>
    </source>
</evidence>
<name>A0AAN0RH41_9RHOB</name>
<dbReference type="GO" id="GO:0004673">
    <property type="term" value="F:protein histidine kinase activity"/>
    <property type="evidence" value="ECO:0007669"/>
    <property type="project" value="UniProtKB-EC"/>
</dbReference>
<protein>
    <recommendedName>
        <fullName evidence="2">histidine kinase</fullName>
        <ecNumber evidence="2">2.7.13.3</ecNumber>
    </recommendedName>
</protein>
<dbReference type="EC" id="2.7.13.3" evidence="2"/>
<dbReference type="PROSITE" id="PS50109">
    <property type="entry name" value="HIS_KIN"/>
    <property type="match status" value="1"/>
</dbReference>
<keyword evidence="3" id="KW-0597">Phosphoprotein</keyword>
<organism evidence="9 10">
    <name type="scientific">Planktomarina temperata RCA23</name>
    <dbReference type="NCBI Taxonomy" id="666509"/>
    <lineage>
        <taxon>Bacteria</taxon>
        <taxon>Pseudomonadati</taxon>
        <taxon>Pseudomonadota</taxon>
        <taxon>Alphaproteobacteria</taxon>
        <taxon>Rhodobacterales</taxon>
        <taxon>Paracoccaceae</taxon>
        <taxon>Planktomarina</taxon>
    </lineage>
</organism>
<accession>A0AAN0RH41</accession>
<evidence type="ECO:0000256" key="6">
    <source>
        <dbReference type="ARBA" id="ARBA00023012"/>
    </source>
</evidence>
<gene>
    <name evidence="9" type="primary">chvG1</name>
    <name evidence="9" type="ORF">RCA23_c05250</name>
</gene>
<evidence type="ECO:0000313" key="10">
    <source>
        <dbReference type="Proteomes" id="UP000028680"/>
    </source>
</evidence>
<dbReference type="Proteomes" id="UP000028680">
    <property type="component" value="Chromosome"/>
</dbReference>
<feature type="domain" description="Histidine kinase" evidence="8">
    <location>
        <begin position="324"/>
        <end position="550"/>
    </location>
</feature>
<keyword evidence="7" id="KW-0472">Membrane</keyword>
<evidence type="ECO:0000256" key="4">
    <source>
        <dbReference type="ARBA" id="ARBA00022679"/>
    </source>
</evidence>
<keyword evidence="6" id="KW-0902">Two-component regulatory system</keyword>
<dbReference type="InterPro" id="IPR003594">
    <property type="entry name" value="HATPase_dom"/>
</dbReference>
<evidence type="ECO:0000256" key="2">
    <source>
        <dbReference type="ARBA" id="ARBA00012438"/>
    </source>
</evidence>
<keyword evidence="7" id="KW-0812">Transmembrane</keyword>
<keyword evidence="5 9" id="KW-0418">Kinase</keyword>
<proteinExistence type="predicted"/>
<dbReference type="PANTHER" id="PTHR44936">
    <property type="entry name" value="SENSOR PROTEIN CREC"/>
    <property type="match status" value="1"/>
</dbReference>
<dbReference type="Gene3D" id="1.10.287.130">
    <property type="match status" value="1"/>
</dbReference>
<comment type="catalytic activity">
    <reaction evidence="1">
        <text>ATP + protein L-histidine = ADP + protein N-phospho-L-histidine.</text>
        <dbReference type="EC" id="2.7.13.3"/>
    </reaction>
</comment>
<keyword evidence="4" id="KW-0808">Transferase</keyword>
<dbReference type="GO" id="GO:0000160">
    <property type="term" value="P:phosphorelay signal transduction system"/>
    <property type="evidence" value="ECO:0007669"/>
    <property type="project" value="UniProtKB-KW"/>
</dbReference>
<evidence type="ECO:0000259" key="8">
    <source>
        <dbReference type="PROSITE" id="PS50109"/>
    </source>
</evidence>
<feature type="transmembrane region" description="Helical" evidence="7">
    <location>
        <begin position="28"/>
        <end position="47"/>
    </location>
</feature>
<dbReference type="KEGG" id="ptp:RCA23_c05250"/>
<dbReference type="InterPro" id="IPR036890">
    <property type="entry name" value="HATPase_C_sf"/>
</dbReference>
<keyword evidence="10" id="KW-1185">Reference proteome</keyword>